<dbReference type="PIRSF" id="PIRSF019083">
    <property type="entry name" value="UCP019083_VanZ"/>
    <property type="match status" value="1"/>
</dbReference>
<keyword evidence="1" id="KW-1133">Transmembrane helix</keyword>
<feature type="transmembrane region" description="Helical" evidence="1">
    <location>
        <begin position="154"/>
        <end position="172"/>
    </location>
</feature>
<dbReference type="RefSeq" id="WP_158049463.1">
    <property type="nucleotide sequence ID" value="NZ_WAJR01000010.1"/>
</dbReference>
<evidence type="ECO:0000259" key="2">
    <source>
        <dbReference type="Pfam" id="PF04892"/>
    </source>
</evidence>
<dbReference type="OrthoDB" id="5422112at2"/>
<evidence type="ECO:0000256" key="1">
    <source>
        <dbReference type="SAM" id="Phobius"/>
    </source>
</evidence>
<gene>
    <name evidence="3" type="ORF">F8C90_05525</name>
</gene>
<dbReference type="Proteomes" id="UP000468668">
    <property type="component" value="Unassembled WGS sequence"/>
</dbReference>
<dbReference type="GeneID" id="98657864"/>
<comment type="caution">
    <text evidence="3">The sequence shown here is derived from an EMBL/GenBank/DDBJ whole genome shotgun (WGS) entry which is preliminary data.</text>
</comment>
<feature type="transmembrane region" description="Helical" evidence="1">
    <location>
        <begin position="12"/>
        <end position="35"/>
    </location>
</feature>
<accession>A0A6N6NNI9</accession>
<feature type="transmembrane region" description="Helical" evidence="1">
    <location>
        <begin position="85"/>
        <end position="105"/>
    </location>
</feature>
<name>A0A6N6NNI9_9ACTN</name>
<organism evidence="3 4">
    <name type="scientific">Ellagibacter isourolithinifaciens</name>
    <dbReference type="NCBI Taxonomy" id="2137581"/>
    <lineage>
        <taxon>Bacteria</taxon>
        <taxon>Bacillati</taxon>
        <taxon>Actinomycetota</taxon>
        <taxon>Coriobacteriia</taxon>
        <taxon>Eggerthellales</taxon>
        <taxon>Eggerthellaceae</taxon>
        <taxon>Ellagibacter</taxon>
    </lineage>
</organism>
<dbReference type="EMBL" id="WAJR01000010">
    <property type="protein sequence ID" value="KAB1640628.1"/>
    <property type="molecule type" value="Genomic_DNA"/>
</dbReference>
<protein>
    <submittedName>
        <fullName evidence="3">VanZ family protein</fullName>
    </submittedName>
</protein>
<proteinExistence type="predicted"/>
<feature type="transmembrane region" description="Helical" evidence="1">
    <location>
        <begin position="117"/>
        <end position="134"/>
    </location>
</feature>
<feature type="domain" description="VanZ-like" evidence="2">
    <location>
        <begin position="20"/>
        <end position="168"/>
    </location>
</feature>
<dbReference type="InterPro" id="IPR016747">
    <property type="entry name" value="Phosphotransbutyrylase"/>
</dbReference>
<keyword evidence="1" id="KW-0472">Membrane</keyword>
<keyword evidence="1" id="KW-0812">Transmembrane</keyword>
<keyword evidence="4" id="KW-1185">Reference proteome</keyword>
<dbReference type="PANTHER" id="PTHR28008">
    <property type="entry name" value="DOMAIN PROTEIN, PUTATIVE (AFU_ORTHOLOGUE AFUA_3G10980)-RELATED"/>
    <property type="match status" value="1"/>
</dbReference>
<evidence type="ECO:0000313" key="3">
    <source>
        <dbReference type="EMBL" id="KAB1640628.1"/>
    </source>
</evidence>
<sequence length="178" mass="19021">MSSSASNEHREECVRLAACVVALLVWMGFIFFMSANDGDHSQGMSDGVTSVVLSTVWPGYSGMSSDEQAAVVESLSFPVRKAGHFSEYAVLGLLAFATLRQGQVLRSSQAIRITRKIAPAAVGAVVIAFVYACFDEFHQLFVAGRSGQPFDVGVDTAGALVAVAIAVVVVRMRERCRV</sequence>
<evidence type="ECO:0000313" key="4">
    <source>
        <dbReference type="Proteomes" id="UP000468668"/>
    </source>
</evidence>
<dbReference type="Pfam" id="PF04892">
    <property type="entry name" value="VanZ"/>
    <property type="match status" value="1"/>
</dbReference>
<dbReference type="AlphaFoldDB" id="A0A6N6NNI9"/>
<dbReference type="NCBIfam" id="NF037970">
    <property type="entry name" value="vanZ_1"/>
    <property type="match status" value="1"/>
</dbReference>
<dbReference type="PANTHER" id="PTHR28008:SF1">
    <property type="entry name" value="DOMAIN PROTEIN, PUTATIVE (AFU_ORTHOLOGUE AFUA_3G10980)-RELATED"/>
    <property type="match status" value="1"/>
</dbReference>
<dbReference type="InterPro" id="IPR006976">
    <property type="entry name" value="VanZ-like"/>
</dbReference>
<reference evidence="3 4" key="1">
    <citation type="submission" date="2019-09" db="EMBL/GenBank/DDBJ databases">
        <title>Whole genome shotgun sequencing (WGS) of Ellagibacter isourolithinifaciens DSM 104140(T) and Adlercreutzia muris DSM 29508(T).</title>
        <authorList>
            <person name="Stoll D.A."/>
            <person name="Danylec N."/>
            <person name="Huch M."/>
        </authorList>
    </citation>
    <scope>NUCLEOTIDE SEQUENCE [LARGE SCALE GENOMIC DNA]</scope>
    <source>
        <strain evidence="3 4">DSM 104140</strain>
    </source>
</reference>